<accession>A0ABR8F3D1</accession>
<name>A0ABR8F3D1_NOSLI</name>
<protein>
    <submittedName>
        <fullName evidence="1">Uncharacterized protein</fullName>
    </submittedName>
</protein>
<dbReference type="Proteomes" id="UP000604661">
    <property type="component" value="Unassembled WGS sequence"/>
</dbReference>
<evidence type="ECO:0000313" key="1">
    <source>
        <dbReference type="EMBL" id="MBD2564008.1"/>
    </source>
</evidence>
<keyword evidence="2" id="KW-1185">Reference proteome</keyword>
<evidence type="ECO:0000313" key="2">
    <source>
        <dbReference type="Proteomes" id="UP000604661"/>
    </source>
</evidence>
<dbReference type="EMBL" id="JACJTE010000040">
    <property type="protein sequence ID" value="MBD2564008.1"/>
    <property type="molecule type" value="Genomic_DNA"/>
</dbReference>
<comment type="caution">
    <text evidence="1">The sequence shown here is derived from an EMBL/GenBank/DDBJ whole genome shotgun (WGS) entry which is preliminary data.</text>
</comment>
<dbReference type="RefSeq" id="WP_190894956.1">
    <property type="nucleotide sequence ID" value="NZ_JACJTE010000040.1"/>
</dbReference>
<reference evidence="1 2" key="1">
    <citation type="journal article" date="2020" name="ISME J.">
        <title>Comparative genomics reveals insights into cyanobacterial evolution and habitat adaptation.</title>
        <authorList>
            <person name="Chen M.Y."/>
            <person name="Teng W.K."/>
            <person name="Zhao L."/>
            <person name="Hu C.X."/>
            <person name="Zhou Y.K."/>
            <person name="Han B.P."/>
            <person name="Song L.R."/>
            <person name="Shu W.S."/>
        </authorList>
    </citation>
    <scope>NUCLEOTIDE SEQUENCE [LARGE SCALE GENOMIC DNA]</scope>
    <source>
        <strain evidence="1 2">FACHB-391</strain>
    </source>
</reference>
<organism evidence="1 2">
    <name type="scientific">Nostoc linckia FACHB-391</name>
    <dbReference type="NCBI Taxonomy" id="2692906"/>
    <lineage>
        <taxon>Bacteria</taxon>
        <taxon>Bacillati</taxon>
        <taxon>Cyanobacteriota</taxon>
        <taxon>Cyanophyceae</taxon>
        <taxon>Nostocales</taxon>
        <taxon>Nostocaceae</taxon>
        <taxon>Nostoc</taxon>
    </lineage>
</organism>
<gene>
    <name evidence="1" type="ORF">H6G95_26070</name>
</gene>
<proteinExistence type="predicted"/>
<sequence>MSLIRTGMNLSFSFLSKLALVSFPANELKQKNKIHDYSQLVWGSDYVFERLNEGMIGYMTGIGRNIKPCDRIILREGCESYQYQVEEVDYYSDPSDMWIALLTQVPID</sequence>